<sequence length="1052" mass="116259">MSEFERSRSVVSIPPGASFLPTLVDALIHGRLIDGFHPGHDPLALADATIWVPTRRAARALATEFVSRLDGQAALLPSIRALGDVDEDGYFFERDGDGANYSALLAQEPIGSLERQTVLAQMISAWSDSLNDAQREIYSGQEILMPASFADAAWFAQDLARLMDMVSTEEVDWEALDDLVPDERGYADWWKLTLEFLKIATKAWPSYLNERGAVDGASLRATWLRAQAEIYRSKGSRGPVIAAGSTGSIPATADLLDTIAHMPNGVVILPGLDRTMHDEDWAKVDLPDNDRDDGGTAPGHPQYGLKRLIDRLGKTRADVVYLGGADDTGIGYARVREEIVSAALLPSTATGKWSVLHETFSDEQRERAFEGIALVEAPGEREEALAIALALREKVENPAHTAALVTPDRNLARRVAVELRRFGLDVDDSAGQPLRNRAHGAFARLVLQVAFTPADPSALVSLIKHPLALFGAETARARNAARMLELSVLRGAVQPPVPGTLAARLAKIKNLHENKNKGDDEERAPWPVSRFTDEDWDDAGWLAEQIDTIFAPLTTTTFAEHTRRTIALIEACGADEEQSLKHLYKDEEGTALCAFLTDLADQMDATELDPVEWPDVFDAFLASRVVRPNGGTHPRVSILGPLEARLQTYDRVVLGGLNEGSWPASARNDPFLSRPMKAELGLPPPERRTGLAAHDFQMLLGMEDVVLTRSIRTDNAPTIASRWLQRLLIVGGNSVERAVVQAGRSFLDWTMQIDEPAGPPVPAPRPAPVPPLAKRPKRMSVTEVETWVNDPYAIYAKKILHLQALDPLSRDADAREKGTLYHSIFEDFIREYPRIEDPLKAQQALREIADRRFSSSIVPLEIAALWRPRFDVIGEQFIDWHNSYRADVKKFHIELHAQLEIDGYGFTLSGRADRIDVKLDGTLAIFDYKTSGNPSAENARKLYSPQLPLEAAMVARGAFKAVGARQTSSLGYIRLRPAKELKIDLLEGKDETSHELGERAWEQLLALITAYADPAKPYVSKARIHKGRQFESSYDHVARVREWAYSSDEDGA</sequence>
<evidence type="ECO:0000313" key="3">
    <source>
        <dbReference type="EMBL" id="MFD0916899.1"/>
    </source>
</evidence>
<accession>A0ABW3FEK7</accession>
<dbReference type="Gene3D" id="3.90.320.10">
    <property type="match status" value="1"/>
</dbReference>
<dbReference type="RefSeq" id="WP_377212744.1">
    <property type="nucleotide sequence ID" value="NZ_JBHTJV010000009.1"/>
</dbReference>
<dbReference type="Pfam" id="PF12705">
    <property type="entry name" value="PDDEXK_1"/>
    <property type="match status" value="1"/>
</dbReference>
<dbReference type="NCBIfam" id="TIGR02786">
    <property type="entry name" value="addB_alphas"/>
    <property type="match status" value="1"/>
</dbReference>
<dbReference type="InterPro" id="IPR027417">
    <property type="entry name" value="P-loop_NTPase"/>
</dbReference>
<evidence type="ECO:0000313" key="4">
    <source>
        <dbReference type="Proteomes" id="UP001597101"/>
    </source>
</evidence>
<protein>
    <submittedName>
        <fullName evidence="3">Double-strand break repair protein AddB</fullName>
    </submittedName>
</protein>
<dbReference type="InterPro" id="IPR038726">
    <property type="entry name" value="PDDEXK_AddAB-type"/>
</dbReference>
<reference evidence="4" key="1">
    <citation type="journal article" date="2019" name="Int. J. Syst. Evol. Microbiol.">
        <title>The Global Catalogue of Microorganisms (GCM) 10K type strain sequencing project: providing services to taxonomists for standard genome sequencing and annotation.</title>
        <authorList>
            <consortium name="The Broad Institute Genomics Platform"/>
            <consortium name="The Broad Institute Genome Sequencing Center for Infectious Disease"/>
            <person name="Wu L."/>
            <person name="Ma J."/>
        </authorList>
    </citation>
    <scope>NUCLEOTIDE SEQUENCE [LARGE SCALE GENOMIC DNA]</scope>
    <source>
        <strain evidence="4">CCUG 60023</strain>
    </source>
</reference>
<evidence type="ECO:0000256" key="1">
    <source>
        <dbReference type="SAM" id="MobiDB-lite"/>
    </source>
</evidence>
<evidence type="ECO:0000259" key="2">
    <source>
        <dbReference type="Pfam" id="PF12705"/>
    </source>
</evidence>
<comment type="caution">
    <text evidence="3">The sequence shown here is derived from an EMBL/GenBank/DDBJ whole genome shotgun (WGS) entry which is preliminary data.</text>
</comment>
<dbReference type="EMBL" id="JBHTJV010000009">
    <property type="protein sequence ID" value="MFD0916899.1"/>
    <property type="molecule type" value="Genomic_DNA"/>
</dbReference>
<dbReference type="Proteomes" id="UP001597101">
    <property type="component" value="Unassembled WGS sequence"/>
</dbReference>
<feature type="compositionally biased region" description="Basic and acidic residues" evidence="1">
    <location>
        <begin position="283"/>
        <end position="294"/>
    </location>
</feature>
<gene>
    <name evidence="3" type="primary">addB</name>
    <name evidence="3" type="ORF">ACFQ14_10820</name>
</gene>
<keyword evidence="4" id="KW-1185">Reference proteome</keyword>
<dbReference type="InterPro" id="IPR014153">
    <property type="entry name" value="Ds_break_AddB"/>
</dbReference>
<name>A0ABW3FEK7_9HYPH</name>
<dbReference type="SUPFAM" id="SSF52540">
    <property type="entry name" value="P-loop containing nucleoside triphosphate hydrolases"/>
    <property type="match status" value="1"/>
</dbReference>
<organism evidence="3 4">
    <name type="scientific">Pseudahrensia aquimaris</name>
    <dbReference type="NCBI Taxonomy" id="744461"/>
    <lineage>
        <taxon>Bacteria</taxon>
        <taxon>Pseudomonadati</taxon>
        <taxon>Pseudomonadota</taxon>
        <taxon>Alphaproteobacteria</taxon>
        <taxon>Hyphomicrobiales</taxon>
        <taxon>Ahrensiaceae</taxon>
        <taxon>Pseudahrensia</taxon>
    </lineage>
</organism>
<dbReference type="InterPro" id="IPR011604">
    <property type="entry name" value="PDDEXK-like_dom_sf"/>
</dbReference>
<feature type="region of interest" description="Disordered" evidence="1">
    <location>
        <begin position="283"/>
        <end position="302"/>
    </location>
</feature>
<proteinExistence type="predicted"/>
<feature type="domain" description="PD-(D/E)XK endonuclease-like" evidence="2">
    <location>
        <begin position="778"/>
        <end position="1006"/>
    </location>
</feature>